<accession>V5BZ79</accession>
<dbReference type="Gene3D" id="1.20.120.550">
    <property type="entry name" value="Membrane associated eicosanoid/glutathione metabolism-like domain"/>
    <property type="match status" value="1"/>
</dbReference>
<evidence type="ECO:0008006" key="4">
    <source>
        <dbReference type="Google" id="ProtNLM"/>
    </source>
</evidence>
<feature type="transmembrane region" description="Helical" evidence="1">
    <location>
        <begin position="47"/>
        <end position="65"/>
    </location>
</feature>
<feature type="transmembrane region" description="Helical" evidence="1">
    <location>
        <begin position="120"/>
        <end position="139"/>
    </location>
</feature>
<keyword evidence="3" id="KW-1185">Reference proteome</keyword>
<dbReference type="InterPro" id="IPR023352">
    <property type="entry name" value="MAPEG-like_dom_sf"/>
</dbReference>
<dbReference type="OrthoDB" id="582367at2"/>
<evidence type="ECO:0000256" key="1">
    <source>
        <dbReference type="SAM" id="Phobius"/>
    </source>
</evidence>
<dbReference type="Proteomes" id="UP000017842">
    <property type="component" value="Unassembled WGS sequence"/>
</dbReference>
<name>V5BZ79_9GAMM</name>
<dbReference type="PANTHER" id="PTHR31004">
    <property type="entry name" value="TRANSMEMBRANE PROTEIN 79"/>
    <property type="match status" value="1"/>
</dbReference>
<keyword evidence="1" id="KW-1133">Transmembrane helix</keyword>
<proteinExistence type="predicted"/>
<reference evidence="2 3" key="1">
    <citation type="journal article" date="2013" name="Genome Announc.">
        <title>Draft Genome Sequence of the Methanotrophic Gammaproteobacterium Methyloglobulus morosus DSM 22980 Strain KoM1.</title>
        <authorList>
            <person name="Poehlein A."/>
            <person name="Deutzmann J.S."/>
            <person name="Daniel R."/>
            <person name="Simeonova D.D."/>
        </authorList>
    </citation>
    <scope>NUCLEOTIDE SEQUENCE [LARGE SCALE GENOMIC DNA]</scope>
    <source>
        <strain evidence="2 3">KoM1</strain>
    </source>
</reference>
<evidence type="ECO:0000313" key="3">
    <source>
        <dbReference type="Proteomes" id="UP000017842"/>
    </source>
</evidence>
<gene>
    <name evidence="2" type="ORF">MGMO_97c00050</name>
</gene>
<dbReference type="EMBL" id="AYLO01000093">
    <property type="protein sequence ID" value="ESS71527.1"/>
    <property type="molecule type" value="Genomic_DNA"/>
</dbReference>
<evidence type="ECO:0000313" key="2">
    <source>
        <dbReference type="EMBL" id="ESS71527.1"/>
    </source>
</evidence>
<keyword evidence="1" id="KW-0472">Membrane</keyword>
<dbReference type="AlphaFoldDB" id="V5BZ79"/>
<dbReference type="STRING" id="1116472.MGMO_97c00050"/>
<feature type="transmembrane region" description="Helical" evidence="1">
    <location>
        <begin position="151"/>
        <end position="169"/>
    </location>
</feature>
<comment type="caution">
    <text evidence="2">The sequence shown here is derived from an EMBL/GenBank/DDBJ whole genome shotgun (WGS) entry which is preliminary data.</text>
</comment>
<dbReference type="GO" id="GO:0045055">
    <property type="term" value="P:regulated exocytosis"/>
    <property type="evidence" value="ECO:0007669"/>
    <property type="project" value="TreeGrafter"/>
</dbReference>
<protein>
    <recommendedName>
        <fullName evidence="4">MAPEG family protein</fullName>
    </recommendedName>
</protein>
<sequence length="170" mass="18655">MNKDQKKVAIGAASGVIGMVILVTLLYSNLPAPAGMGNPFDRVIFTLRMNLVAALPLFIGIVTVGNNRFLSEAIDPLRHAEDRATVINGRFVDNTLQQNFLFLVGTLALSTFLEAASMKLMIALTLVFVLARIAFWIGYRIDPLYRAPGMAATIYMNLGIILSVLYFLVF</sequence>
<dbReference type="PANTHER" id="PTHR31004:SF1">
    <property type="entry name" value="TRANSMEMBRANE PROTEIN 79"/>
    <property type="match status" value="1"/>
</dbReference>
<dbReference type="GO" id="GO:0005765">
    <property type="term" value="C:lysosomal membrane"/>
    <property type="evidence" value="ECO:0007669"/>
    <property type="project" value="TreeGrafter"/>
</dbReference>
<organism evidence="2 3">
    <name type="scientific">Methyloglobulus morosus KoM1</name>
    <dbReference type="NCBI Taxonomy" id="1116472"/>
    <lineage>
        <taxon>Bacteria</taxon>
        <taxon>Pseudomonadati</taxon>
        <taxon>Pseudomonadota</taxon>
        <taxon>Gammaproteobacteria</taxon>
        <taxon>Methylococcales</taxon>
        <taxon>Methylococcaceae</taxon>
        <taxon>Methyloglobulus</taxon>
    </lineage>
</organism>
<dbReference type="eggNOG" id="ENOG5030X9H">
    <property type="taxonomic scope" value="Bacteria"/>
</dbReference>
<feature type="transmembrane region" description="Helical" evidence="1">
    <location>
        <begin position="7"/>
        <end position="27"/>
    </location>
</feature>
<dbReference type="RefSeq" id="WP_023495398.1">
    <property type="nucleotide sequence ID" value="NZ_AYLO01000093.1"/>
</dbReference>
<keyword evidence="1" id="KW-0812">Transmembrane</keyword>